<dbReference type="InterPro" id="IPR050473">
    <property type="entry name" value="A2M/Complement_sys"/>
</dbReference>
<dbReference type="InterPro" id="IPR041555">
    <property type="entry name" value="MG3"/>
</dbReference>
<dbReference type="Pfam" id="PF01835">
    <property type="entry name" value="MG2"/>
    <property type="match status" value="1"/>
</dbReference>
<dbReference type="Gene3D" id="2.60.40.1940">
    <property type="match status" value="1"/>
</dbReference>
<feature type="signal peptide" evidence="3">
    <location>
        <begin position="1"/>
        <end position="20"/>
    </location>
</feature>
<keyword evidence="2" id="KW-0882">Thioester bond</keyword>
<dbReference type="Gene3D" id="6.20.50.160">
    <property type="match status" value="1"/>
</dbReference>
<dbReference type="Proteomes" id="UP001307889">
    <property type="component" value="Chromosome 1"/>
</dbReference>
<keyword evidence="1 3" id="KW-0732">Signal</keyword>
<dbReference type="Gene3D" id="2.60.40.10">
    <property type="entry name" value="Immunoglobulins"/>
    <property type="match status" value="1"/>
</dbReference>
<feature type="domain" description="Alpha-2-macroglobulin bait region" evidence="4">
    <location>
        <begin position="440"/>
        <end position="576"/>
    </location>
</feature>
<dbReference type="PANTHER" id="PTHR11412:SF136">
    <property type="entry name" value="CD109 ANTIGEN"/>
    <property type="match status" value="1"/>
</dbReference>
<keyword evidence="6" id="KW-1185">Reference proteome</keyword>
<reference evidence="5 6" key="1">
    <citation type="submission" date="2023-09" db="EMBL/GenBank/DDBJ databases">
        <title>Nesidiocoris tenuis whole genome shotgun sequence.</title>
        <authorList>
            <person name="Shibata T."/>
            <person name="Shimoda M."/>
            <person name="Kobayashi T."/>
            <person name="Uehara T."/>
        </authorList>
    </citation>
    <scope>NUCLEOTIDE SEQUENCE [LARGE SCALE GENOMIC DNA]</scope>
    <source>
        <strain evidence="5 6">Japan</strain>
    </source>
</reference>
<organism evidence="5 6">
    <name type="scientific">Nesidiocoris tenuis</name>
    <dbReference type="NCBI Taxonomy" id="355587"/>
    <lineage>
        <taxon>Eukaryota</taxon>
        <taxon>Metazoa</taxon>
        <taxon>Ecdysozoa</taxon>
        <taxon>Arthropoda</taxon>
        <taxon>Hexapoda</taxon>
        <taxon>Insecta</taxon>
        <taxon>Pterygota</taxon>
        <taxon>Neoptera</taxon>
        <taxon>Paraneoptera</taxon>
        <taxon>Hemiptera</taxon>
        <taxon>Heteroptera</taxon>
        <taxon>Panheteroptera</taxon>
        <taxon>Cimicomorpha</taxon>
        <taxon>Miridae</taxon>
        <taxon>Dicyphina</taxon>
        <taxon>Nesidiocoris</taxon>
    </lineage>
</organism>
<evidence type="ECO:0000256" key="3">
    <source>
        <dbReference type="SAM" id="SignalP"/>
    </source>
</evidence>
<gene>
    <name evidence="5" type="ORF">NTJ_01311</name>
</gene>
<dbReference type="PANTHER" id="PTHR11412">
    <property type="entry name" value="MACROGLOBULIN / COMPLEMENT"/>
    <property type="match status" value="1"/>
</dbReference>
<evidence type="ECO:0000313" key="5">
    <source>
        <dbReference type="EMBL" id="BES88504.1"/>
    </source>
</evidence>
<dbReference type="Gene3D" id="2.60.40.2950">
    <property type="match status" value="1"/>
</dbReference>
<evidence type="ECO:0000256" key="2">
    <source>
        <dbReference type="ARBA" id="ARBA00022966"/>
    </source>
</evidence>
<sequence length="712" mass="79946">MALFWAPTLTLSAIVSCAVAATPYYTVVAPDVIRPNSDYDVAITMLGTNQPVTVTLDVGGNRDSGGFYSESTYVTVEPYITRIAKLAIRDIGPGSYNLTARGDSTFPFLNSTSLKFIQKSRSVLIQTDKAIYKPGHKVHFRVLVLTAHLKPSDLSSIDIHVKDGDGNRVKEWNRVEPVRGVYSDEMELSSQPVLGDWTIVVRAGGQDFTKQFTVAEYVLPKFEVTLEVPPHVTFKDSQFPVTVRAKYTYGRPVKGEATISMYPRYVSDVIQPIYESPVRKVIKIDGKGTTEFDAVKELKLNDDYERQIMFDVVVKEELTGREQNSTAVTWVHLHKYKIELDKTSEFFKPGLKYTAFLRLVHHDGVPVIDRTNKIKVRYGYTYDENDFVEEQYPVSDNGLTQLDFYPPANATTLGIIGEYLDVKEWFSTASPAHSPSNTFIQAILLTQNPKVNEDVEIEVNSTAELSHLTYQVLGRGDIVLANSVQVPRGEKTARFRFLATYLMAPTAHLVVQYVSPEGEVIADGLDIELEGTLQNFVKIDASPDEVSPGDSVGISVESKPNSYVGLMGIDQSVLLLKTGNDITQDYVMDELRTYDLTPGKFRLRGSGVDIERRRRRRTVSHKSRRRSRRSMFWWPGSFTAKETFNKAGAVILSNALVHEHTPWLYYRGGPDMMMGEAVPVLTSDSPSSMNQEAIRVRTEFPESWIWDAFDTG</sequence>
<dbReference type="InterPro" id="IPR013783">
    <property type="entry name" value="Ig-like_fold"/>
</dbReference>
<dbReference type="SMART" id="SM01359">
    <property type="entry name" value="A2M_N_2"/>
    <property type="match status" value="1"/>
</dbReference>
<dbReference type="Pfam" id="PF07703">
    <property type="entry name" value="A2M_BRD"/>
    <property type="match status" value="1"/>
</dbReference>
<dbReference type="Pfam" id="PF17791">
    <property type="entry name" value="MG3"/>
    <property type="match status" value="1"/>
</dbReference>
<dbReference type="InterPro" id="IPR011625">
    <property type="entry name" value="A2M_N_BRD"/>
</dbReference>
<evidence type="ECO:0000256" key="1">
    <source>
        <dbReference type="ARBA" id="ARBA00022729"/>
    </source>
</evidence>
<dbReference type="InterPro" id="IPR002890">
    <property type="entry name" value="MG2"/>
</dbReference>
<evidence type="ECO:0000259" key="4">
    <source>
        <dbReference type="SMART" id="SM01359"/>
    </source>
</evidence>
<dbReference type="Gene3D" id="2.60.40.1930">
    <property type="match status" value="2"/>
</dbReference>
<name>A0ABN7AB47_9HEMI</name>
<proteinExistence type="predicted"/>
<protein>
    <submittedName>
        <fullName evidence="5">Thioester-containing protein</fullName>
    </submittedName>
</protein>
<evidence type="ECO:0000313" key="6">
    <source>
        <dbReference type="Proteomes" id="UP001307889"/>
    </source>
</evidence>
<dbReference type="EMBL" id="AP028909">
    <property type="protein sequence ID" value="BES88504.1"/>
    <property type="molecule type" value="Genomic_DNA"/>
</dbReference>
<accession>A0ABN7AB47</accession>
<feature type="chain" id="PRO_5046574976" evidence="3">
    <location>
        <begin position="21"/>
        <end position="712"/>
    </location>
</feature>